<reference evidence="3" key="1">
    <citation type="journal article" date="2019" name="Int. J. Syst. Evol. Microbiol.">
        <title>The Global Catalogue of Microorganisms (GCM) 10K type strain sequencing project: providing services to taxonomists for standard genome sequencing and annotation.</title>
        <authorList>
            <consortium name="The Broad Institute Genomics Platform"/>
            <consortium name="The Broad Institute Genome Sequencing Center for Infectious Disease"/>
            <person name="Wu L."/>
            <person name="Ma J."/>
        </authorList>
    </citation>
    <scope>NUCLEOTIDE SEQUENCE [LARGE SCALE GENOMIC DNA]</scope>
    <source>
        <strain evidence="3">JCM 14193</strain>
    </source>
</reference>
<dbReference type="InterPro" id="IPR016410">
    <property type="entry name" value="Phage_imm"/>
</dbReference>
<name>A0ABP3JDC3_9BACI</name>
<accession>A0ABP3JDC3</accession>
<sequence length="69" mass="8123">MEAIALALVVKIFAAFVVLLYFTPTLMALKHNHEHRSWIVLLNLLIGWTILGWLIILIWSIREQYYITQ</sequence>
<organism evidence="2 3">
    <name type="scientific">Alkalibacillus silvisoli</name>
    <dbReference type="NCBI Taxonomy" id="392823"/>
    <lineage>
        <taxon>Bacteria</taxon>
        <taxon>Bacillati</taxon>
        <taxon>Bacillota</taxon>
        <taxon>Bacilli</taxon>
        <taxon>Bacillales</taxon>
        <taxon>Bacillaceae</taxon>
        <taxon>Alkalibacillus</taxon>
    </lineage>
</organism>
<comment type="caution">
    <text evidence="2">The sequence shown here is derived from an EMBL/GenBank/DDBJ whole genome shotgun (WGS) entry which is preliminary data.</text>
</comment>
<evidence type="ECO:0008006" key="4">
    <source>
        <dbReference type="Google" id="ProtNLM"/>
    </source>
</evidence>
<keyword evidence="1" id="KW-1133">Transmembrane helix</keyword>
<evidence type="ECO:0000256" key="1">
    <source>
        <dbReference type="SAM" id="Phobius"/>
    </source>
</evidence>
<feature type="transmembrane region" description="Helical" evidence="1">
    <location>
        <begin position="38"/>
        <end position="61"/>
    </location>
</feature>
<keyword evidence="3" id="KW-1185">Reference proteome</keyword>
<keyword evidence="1" id="KW-0812">Transmembrane</keyword>
<protein>
    <recommendedName>
        <fullName evidence="4">Superinfection immunity protein</fullName>
    </recommendedName>
</protein>
<dbReference type="Proteomes" id="UP001500740">
    <property type="component" value="Unassembled WGS sequence"/>
</dbReference>
<evidence type="ECO:0000313" key="2">
    <source>
        <dbReference type="EMBL" id="GAA0450143.1"/>
    </source>
</evidence>
<feature type="transmembrane region" description="Helical" evidence="1">
    <location>
        <begin position="6"/>
        <end position="26"/>
    </location>
</feature>
<dbReference type="Pfam" id="PF14373">
    <property type="entry name" value="Imm_superinfect"/>
    <property type="match status" value="1"/>
</dbReference>
<dbReference type="RefSeq" id="WP_343780931.1">
    <property type="nucleotide sequence ID" value="NZ_BAAACZ010000002.1"/>
</dbReference>
<keyword evidence="1" id="KW-0472">Membrane</keyword>
<gene>
    <name evidence="2" type="ORF">GCM10008935_00690</name>
</gene>
<dbReference type="EMBL" id="BAAACZ010000002">
    <property type="protein sequence ID" value="GAA0450143.1"/>
    <property type="molecule type" value="Genomic_DNA"/>
</dbReference>
<proteinExistence type="predicted"/>
<evidence type="ECO:0000313" key="3">
    <source>
        <dbReference type="Proteomes" id="UP001500740"/>
    </source>
</evidence>